<evidence type="ECO:0000313" key="1">
    <source>
        <dbReference type="EMBL" id="MBA0823709.1"/>
    </source>
</evidence>
<gene>
    <name evidence="1" type="ORF">Goarm_020421</name>
</gene>
<dbReference type="AlphaFoldDB" id="A0A7J9INH6"/>
<comment type="caution">
    <text evidence="1">The sequence shown here is derived from an EMBL/GenBank/DDBJ whole genome shotgun (WGS) entry which is preliminary data.</text>
</comment>
<feature type="non-terminal residue" evidence="1">
    <location>
        <position position="23"/>
    </location>
</feature>
<proteinExistence type="predicted"/>
<sequence>MGRQSFFSMDTDYQGMFDYELYV</sequence>
<keyword evidence="2" id="KW-1185">Reference proteome</keyword>
<name>A0A7J9INH6_9ROSI</name>
<reference evidence="1 2" key="1">
    <citation type="journal article" date="2019" name="Genome Biol. Evol.">
        <title>Insights into the evolution of the New World diploid cottons (Gossypium, subgenus Houzingenia) based on genome sequencing.</title>
        <authorList>
            <person name="Grover C.E."/>
            <person name="Arick M.A. 2nd"/>
            <person name="Thrash A."/>
            <person name="Conover J.L."/>
            <person name="Sanders W.S."/>
            <person name="Peterson D.G."/>
            <person name="Frelichowski J.E."/>
            <person name="Scheffler J.A."/>
            <person name="Scheffler B.E."/>
            <person name="Wendel J.F."/>
        </authorList>
    </citation>
    <scope>NUCLEOTIDE SEQUENCE [LARGE SCALE GENOMIC DNA]</scope>
    <source>
        <strain evidence="1">6</strain>
        <tissue evidence="1">Leaf</tissue>
    </source>
</reference>
<organism evidence="1 2">
    <name type="scientific">Gossypium armourianum</name>
    <dbReference type="NCBI Taxonomy" id="34283"/>
    <lineage>
        <taxon>Eukaryota</taxon>
        <taxon>Viridiplantae</taxon>
        <taxon>Streptophyta</taxon>
        <taxon>Embryophyta</taxon>
        <taxon>Tracheophyta</taxon>
        <taxon>Spermatophyta</taxon>
        <taxon>Magnoliopsida</taxon>
        <taxon>eudicotyledons</taxon>
        <taxon>Gunneridae</taxon>
        <taxon>Pentapetalae</taxon>
        <taxon>rosids</taxon>
        <taxon>malvids</taxon>
        <taxon>Malvales</taxon>
        <taxon>Malvaceae</taxon>
        <taxon>Malvoideae</taxon>
        <taxon>Gossypium</taxon>
    </lineage>
</organism>
<accession>A0A7J9INH6</accession>
<dbReference type="Proteomes" id="UP000593575">
    <property type="component" value="Unassembled WGS sequence"/>
</dbReference>
<protein>
    <submittedName>
        <fullName evidence="1">Uncharacterized protein</fullName>
    </submittedName>
</protein>
<dbReference type="EMBL" id="JABFAE010000002">
    <property type="protein sequence ID" value="MBA0823709.1"/>
    <property type="molecule type" value="Genomic_DNA"/>
</dbReference>
<evidence type="ECO:0000313" key="2">
    <source>
        <dbReference type="Proteomes" id="UP000593575"/>
    </source>
</evidence>